<reference evidence="3 4" key="2">
    <citation type="submission" date="2025-05" db="UniProtKB">
        <authorList>
            <consortium name="RefSeq"/>
        </authorList>
    </citation>
    <scope>IDENTIFICATION</scope>
    <source>
        <tissue evidence="3 4">Leaf</tissue>
    </source>
</reference>
<proteinExistence type="predicted"/>
<dbReference type="Proteomes" id="UP000813463">
    <property type="component" value="Chromosome 5"/>
</dbReference>
<gene>
    <name evidence="3 4" type="primary">LOC110788137</name>
</gene>
<dbReference type="RefSeq" id="XP_056684049.1">
    <property type="nucleotide sequence ID" value="XM_056828071.1"/>
</dbReference>
<protein>
    <submittedName>
        <fullName evidence="3 4">Uncharacterized protein isoform X3</fullName>
    </submittedName>
</protein>
<evidence type="ECO:0000259" key="1">
    <source>
        <dbReference type="Pfam" id="PF07734"/>
    </source>
</evidence>
<dbReference type="InterPro" id="IPR050796">
    <property type="entry name" value="SCF_F-box_component"/>
</dbReference>
<dbReference type="PANTHER" id="PTHR31672">
    <property type="entry name" value="BNACNNG10540D PROTEIN"/>
    <property type="match status" value="1"/>
</dbReference>
<evidence type="ECO:0000313" key="2">
    <source>
        <dbReference type="Proteomes" id="UP000813463"/>
    </source>
</evidence>
<keyword evidence="2" id="KW-1185">Reference proteome</keyword>
<dbReference type="RefSeq" id="XP_056684048.1">
    <property type="nucleotide sequence ID" value="XM_056828070.1"/>
</dbReference>
<dbReference type="PANTHER" id="PTHR31672:SF13">
    <property type="entry name" value="F-BOX PROTEIN CPR30-LIKE"/>
    <property type="match status" value="1"/>
</dbReference>
<dbReference type="NCBIfam" id="TIGR01640">
    <property type="entry name" value="F_box_assoc_1"/>
    <property type="match status" value="1"/>
</dbReference>
<dbReference type="GeneID" id="110788137"/>
<evidence type="ECO:0000313" key="3">
    <source>
        <dbReference type="RefSeq" id="XP_056684048.1"/>
    </source>
</evidence>
<sequence length="334" mass="38646">MHLKLFNHQSSENTRVLGIEKSCHHTQFTIRRSDSSWKTADLGRIFNLSYLTYGNCNGLMLMMNFFTEEMILWNPFTRKSLILPPCPLGSVDNMLGFAPSNNEYKVIACRFKYINGVRSSEVGIASFLLNDNQWKIKPKWTNVWSWDSLKYGPRRVFCGGILYWIGHDPRLSQKTHHLLYVNFEVEKFSVMQLPEAAKESIVKFLFVLGESLAIFAMSCESSCIWVLEKDVGEDPWRLWFLGDPDLNACELFKSVTTGYPFSKILYVQKSNAFLMVEEIERDGTIKYQPISYNIRSHKLQVLKKPIRNEIYLDTCVESLVLHKGFEGQTSISFP</sequence>
<name>A0ABM3QL05_SPIOL</name>
<accession>A0ABM3QL05</accession>
<reference evidence="2" key="1">
    <citation type="journal article" date="2021" name="Nat. Commun.">
        <title>Genomic analyses provide insights into spinach domestication and the genetic basis of agronomic traits.</title>
        <authorList>
            <person name="Cai X."/>
            <person name="Sun X."/>
            <person name="Xu C."/>
            <person name="Sun H."/>
            <person name="Wang X."/>
            <person name="Ge C."/>
            <person name="Zhang Z."/>
            <person name="Wang Q."/>
            <person name="Fei Z."/>
            <person name="Jiao C."/>
            <person name="Wang Q."/>
        </authorList>
    </citation>
    <scope>NUCLEOTIDE SEQUENCE [LARGE SCALE GENOMIC DNA]</scope>
    <source>
        <strain evidence="2">cv. Varoflay</strain>
    </source>
</reference>
<dbReference type="InterPro" id="IPR017451">
    <property type="entry name" value="F-box-assoc_interact_dom"/>
</dbReference>
<evidence type="ECO:0000313" key="4">
    <source>
        <dbReference type="RefSeq" id="XP_056684049.1"/>
    </source>
</evidence>
<dbReference type="Pfam" id="PF07734">
    <property type="entry name" value="FBA_1"/>
    <property type="match status" value="1"/>
</dbReference>
<organism evidence="2 4">
    <name type="scientific">Spinacia oleracea</name>
    <name type="common">Spinach</name>
    <dbReference type="NCBI Taxonomy" id="3562"/>
    <lineage>
        <taxon>Eukaryota</taxon>
        <taxon>Viridiplantae</taxon>
        <taxon>Streptophyta</taxon>
        <taxon>Embryophyta</taxon>
        <taxon>Tracheophyta</taxon>
        <taxon>Spermatophyta</taxon>
        <taxon>Magnoliopsida</taxon>
        <taxon>eudicotyledons</taxon>
        <taxon>Gunneridae</taxon>
        <taxon>Pentapetalae</taxon>
        <taxon>Caryophyllales</taxon>
        <taxon>Chenopodiaceae</taxon>
        <taxon>Chenopodioideae</taxon>
        <taxon>Anserineae</taxon>
        <taxon>Spinacia</taxon>
    </lineage>
</organism>
<feature type="domain" description="F-box associated beta-propeller type 1" evidence="1">
    <location>
        <begin position="47"/>
        <end position="278"/>
    </location>
</feature>
<dbReference type="InterPro" id="IPR006527">
    <property type="entry name" value="F-box-assoc_dom_typ1"/>
</dbReference>